<proteinExistence type="predicted"/>
<evidence type="ECO:0000313" key="3">
    <source>
        <dbReference type="EMBL" id="RFA98036.1"/>
    </source>
</evidence>
<feature type="transmembrane region" description="Helical" evidence="1">
    <location>
        <begin position="111"/>
        <end position="131"/>
    </location>
</feature>
<feature type="transmembrane region" description="Helical" evidence="1">
    <location>
        <begin position="35"/>
        <end position="56"/>
    </location>
</feature>
<dbReference type="Proteomes" id="UP000257123">
    <property type="component" value="Unassembled WGS sequence"/>
</dbReference>
<dbReference type="OrthoDB" id="28871at2157"/>
<evidence type="ECO:0000256" key="1">
    <source>
        <dbReference type="SAM" id="Phobius"/>
    </source>
</evidence>
<name>A0A371QWY7_9CREN</name>
<feature type="transmembrane region" description="Helical" evidence="1">
    <location>
        <begin position="12"/>
        <end position="29"/>
    </location>
</feature>
<keyword evidence="1" id="KW-1133">Transmembrane helix</keyword>
<evidence type="ECO:0000313" key="2">
    <source>
        <dbReference type="EMBL" id="RFA94911.1"/>
    </source>
</evidence>
<keyword evidence="1" id="KW-0812">Transmembrane</keyword>
<protein>
    <submittedName>
        <fullName evidence="2">Uncharacterized protein</fullName>
    </submittedName>
</protein>
<comment type="caution">
    <text evidence="2">The sequence shown here is derived from an EMBL/GenBank/DDBJ whole genome shotgun (WGS) entry which is preliminary data.</text>
</comment>
<dbReference type="Proteomes" id="UP000256877">
    <property type="component" value="Unassembled WGS sequence"/>
</dbReference>
<keyword evidence="1" id="KW-0472">Membrane</keyword>
<evidence type="ECO:0000313" key="5">
    <source>
        <dbReference type="Proteomes" id="UP000257123"/>
    </source>
</evidence>
<dbReference type="AlphaFoldDB" id="A0A371QWY7"/>
<reference evidence="4 5" key="1">
    <citation type="submission" date="2017-07" db="EMBL/GenBank/DDBJ databases">
        <title>Draft genome sequence of aerobic hyperthermophilic archaea, Pyrobaculum aerophilum YKB31 and YKB32.</title>
        <authorList>
            <person name="Mochizuki T."/>
            <person name="Berliner A.J."/>
            <person name="Yoshida-Takashima Y."/>
            <person name="Takaki Y."/>
            <person name="Nunoura T."/>
            <person name="Takai K."/>
        </authorList>
    </citation>
    <scope>NUCLEOTIDE SEQUENCE [LARGE SCALE GENOMIC DNA]</scope>
    <source>
        <strain evidence="2 5">YKB31</strain>
        <strain evidence="3 4">YKB32</strain>
    </source>
</reference>
<dbReference type="RefSeq" id="WP_116421465.1">
    <property type="nucleotide sequence ID" value="NZ_NMUE01000029.1"/>
</dbReference>
<feature type="transmembrane region" description="Helical" evidence="1">
    <location>
        <begin position="68"/>
        <end position="91"/>
    </location>
</feature>
<evidence type="ECO:0000313" key="4">
    <source>
        <dbReference type="Proteomes" id="UP000256877"/>
    </source>
</evidence>
<accession>A0A371QWY7</accession>
<dbReference type="EMBL" id="NMUE01000029">
    <property type="protein sequence ID" value="RFA94911.1"/>
    <property type="molecule type" value="Genomic_DNA"/>
</dbReference>
<sequence>MLDIITRSVRVGLVFVIFSVLYTLFNVWWAGLLDVYPLLIGVYLMTFISVVPYIFVNISTAVRNRGDGGWIITVGLSLALLSSLIAAMVKLGNLRSSITPFVLNQLKFDSTLALSLALLGLASLVYLTSLVPEGKKLAKAVYFSIVEGDSDEEEVQSI</sequence>
<dbReference type="EMBL" id="NMUF01000021">
    <property type="protein sequence ID" value="RFA98036.1"/>
    <property type="molecule type" value="Genomic_DNA"/>
</dbReference>
<organism evidence="2 5">
    <name type="scientific">Pyrobaculum aerophilum</name>
    <dbReference type="NCBI Taxonomy" id="13773"/>
    <lineage>
        <taxon>Archaea</taxon>
        <taxon>Thermoproteota</taxon>
        <taxon>Thermoprotei</taxon>
        <taxon>Thermoproteales</taxon>
        <taxon>Thermoproteaceae</taxon>
        <taxon>Pyrobaculum</taxon>
    </lineage>
</organism>
<gene>
    <name evidence="2" type="ORF">CGL51_08840</name>
    <name evidence="3" type="ORF">CGL52_08250</name>
</gene>